<evidence type="ECO:0000313" key="3">
    <source>
        <dbReference type="EMBL" id="SMH45372.1"/>
    </source>
</evidence>
<dbReference type="EMBL" id="FXBL01000004">
    <property type="protein sequence ID" value="SMH45372.1"/>
    <property type="molecule type" value="Genomic_DNA"/>
</dbReference>
<reference evidence="3 4" key="1">
    <citation type="submission" date="2017-04" db="EMBL/GenBank/DDBJ databases">
        <authorList>
            <person name="Afonso C.L."/>
            <person name="Miller P.J."/>
            <person name="Scott M.A."/>
            <person name="Spackman E."/>
            <person name="Goraichik I."/>
            <person name="Dimitrov K.M."/>
            <person name="Suarez D.L."/>
            <person name="Swayne D.E."/>
        </authorList>
    </citation>
    <scope>NUCLEOTIDE SEQUENCE [LARGE SCALE GENOMIC DNA]</scope>
    <source>
        <strain evidence="3 4">B5P</strain>
    </source>
</reference>
<sequence length="269" mass="27864">MNKIRSLLIAGALVPAFALGACEDEKTAQAPSAPPPAPEAPAQPAPPEKPAAETAKEGLDKLREAAEKAAKDLQPTLDKARDAANQALKDAQPAIDEARKAAEQLGASVGEIVKNAQDDFKQATENLEKRLNELQGGRPVVSGDPAAALSPPEKLRTDTRAAAKAAAAGVGPAYVGVWAVQASDCAKVDQEALEIFAVITPTTIRRYESMCNMPETPLTKDGATVDAECVAEGDVGMQTLLFSLPSPDSLTISGSEGAGVNLVRCHLPG</sequence>
<protein>
    <submittedName>
        <fullName evidence="3">Uncharacterized protein</fullName>
    </submittedName>
</protein>
<feature type="compositionally biased region" description="Basic and acidic residues" evidence="1">
    <location>
        <begin position="50"/>
        <end position="71"/>
    </location>
</feature>
<dbReference type="RefSeq" id="WP_085465051.1">
    <property type="nucleotide sequence ID" value="NZ_FXBL01000004.1"/>
</dbReference>
<evidence type="ECO:0000256" key="1">
    <source>
        <dbReference type="SAM" id="MobiDB-lite"/>
    </source>
</evidence>
<keyword evidence="4" id="KW-1185">Reference proteome</keyword>
<proteinExistence type="predicted"/>
<dbReference type="Proteomes" id="UP000193083">
    <property type="component" value="Unassembled WGS sequence"/>
</dbReference>
<organism evidence="3 4">
    <name type="scientific">Mesorhizobium australicum</name>
    <dbReference type="NCBI Taxonomy" id="536018"/>
    <lineage>
        <taxon>Bacteria</taxon>
        <taxon>Pseudomonadati</taxon>
        <taxon>Pseudomonadota</taxon>
        <taxon>Alphaproteobacteria</taxon>
        <taxon>Hyphomicrobiales</taxon>
        <taxon>Phyllobacteriaceae</taxon>
        <taxon>Mesorhizobium</taxon>
    </lineage>
</organism>
<feature type="signal peptide" evidence="2">
    <location>
        <begin position="1"/>
        <end position="20"/>
    </location>
</feature>
<gene>
    <name evidence="3" type="ORF">SAMN02982922_3196</name>
</gene>
<evidence type="ECO:0000313" key="4">
    <source>
        <dbReference type="Proteomes" id="UP000193083"/>
    </source>
</evidence>
<feature type="region of interest" description="Disordered" evidence="1">
    <location>
        <begin position="25"/>
        <end position="80"/>
    </location>
</feature>
<feature type="chain" id="PRO_5012236979" evidence="2">
    <location>
        <begin position="21"/>
        <end position="269"/>
    </location>
</feature>
<feature type="compositionally biased region" description="Pro residues" evidence="1">
    <location>
        <begin position="32"/>
        <end position="49"/>
    </location>
</feature>
<dbReference type="AlphaFoldDB" id="A0A1X7P3H8"/>
<keyword evidence="2" id="KW-0732">Signal</keyword>
<accession>A0A1X7P3H8</accession>
<evidence type="ECO:0000256" key="2">
    <source>
        <dbReference type="SAM" id="SignalP"/>
    </source>
</evidence>
<name>A0A1X7P3H8_9HYPH</name>
<dbReference type="PROSITE" id="PS51257">
    <property type="entry name" value="PROKAR_LIPOPROTEIN"/>
    <property type="match status" value="1"/>
</dbReference>